<dbReference type="RefSeq" id="WP_156379101.1">
    <property type="nucleotide sequence ID" value="NZ_CP049250.1"/>
</dbReference>
<keyword evidence="2" id="KW-1185">Reference proteome</keyword>
<comment type="caution">
    <text evidence="1">The sequence shown here is derived from an EMBL/GenBank/DDBJ whole genome shotgun (WGS) entry which is preliminary data.</text>
</comment>
<sequence>MRLLFPNGHRPPSFDIRRASGLPLPSGSLIFDRLVKAYNFHRRTQAQNRIGDEKMNKFPAVILAV</sequence>
<proteinExistence type="predicted"/>
<name>A0A7W6LC61_9HYPH</name>
<gene>
    <name evidence="1" type="ORF">GGQ72_000030</name>
</gene>
<organism evidence="1 2">
    <name type="scientific">Rhizobium rhizoryzae</name>
    <dbReference type="NCBI Taxonomy" id="451876"/>
    <lineage>
        <taxon>Bacteria</taxon>
        <taxon>Pseudomonadati</taxon>
        <taxon>Pseudomonadota</taxon>
        <taxon>Alphaproteobacteria</taxon>
        <taxon>Hyphomicrobiales</taxon>
        <taxon>Rhizobiaceae</taxon>
        <taxon>Rhizobium/Agrobacterium group</taxon>
        <taxon>Rhizobium</taxon>
    </lineage>
</organism>
<evidence type="ECO:0000313" key="1">
    <source>
        <dbReference type="EMBL" id="MBB4141531.1"/>
    </source>
</evidence>
<reference evidence="1 2" key="1">
    <citation type="submission" date="2020-08" db="EMBL/GenBank/DDBJ databases">
        <title>Genomic Encyclopedia of Type Strains, Phase IV (KMG-IV): sequencing the most valuable type-strain genomes for metagenomic binning, comparative biology and taxonomic classification.</title>
        <authorList>
            <person name="Goeker M."/>
        </authorList>
    </citation>
    <scope>NUCLEOTIDE SEQUENCE [LARGE SCALE GENOMIC DNA]</scope>
    <source>
        <strain evidence="1 2">DSM 29514</strain>
    </source>
</reference>
<evidence type="ECO:0000313" key="2">
    <source>
        <dbReference type="Proteomes" id="UP000519897"/>
    </source>
</evidence>
<dbReference type="EMBL" id="JACIEC010000001">
    <property type="protein sequence ID" value="MBB4141531.1"/>
    <property type="molecule type" value="Genomic_DNA"/>
</dbReference>
<protein>
    <submittedName>
        <fullName evidence="1">Uncharacterized protein</fullName>
    </submittedName>
</protein>
<dbReference type="AlphaFoldDB" id="A0A7W6LC61"/>
<dbReference type="Proteomes" id="UP000519897">
    <property type="component" value="Unassembled WGS sequence"/>
</dbReference>
<accession>A0A7W6LC61</accession>